<dbReference type="PANTHER" id="PTHR12704">
    <property type="entry name" value="TRANS-GOLGI PROTEIN GMX33"/>
    <property type="match status" value="1"/>
</dbReference>
<keyword evidence="4" id="KW-0472">Membrane</keyword>
<evidence type="ECO:0000313" key="5">
    <source>
        <dbReference type="EMBL" id="AXK31446.1"/>
    </source>
</evidence>
<dbReference type="GO" id="GO:0012505">
    <property type="term" value="C:endomembrane system"/>
    <property type="evidence" value="ECO:0007669"/>
    <property type="project" value="UniProtKB-ARBA"/>
</dbReference>
<keyword evidence="2" id="KW-0333">Golgi apparatus</keyword>
<comment type="subcellular location">
    <subcellularLocation>
        <location evidence="1">Golgi apparatus membrane</location>
        <topology evidence="1">Peripheral membrane protein</topology>
        <orientation evidence="1">Cytoplasmic side</orientation>
    </subcellularLocation>
</comment>
<accession>A0A345XII0</accession>
<dbReference type="EMBL" id="CP031320">
    <property type="protein sequence ID" value="AXK31446.1"/>
    <property type="molecule type" value="Genomic_DNA"/>
</dbReference>
<evidence type="ECO:0000256" key="2">
    <source>
        <dbReference type="ARBA" id="ARBA00023034"/>
    </source>
</evidence>
<protein>
    <submittedName>
        <fullName evidence="5">GPP34 family phosphoprotein</fullName>
    </submittedName>
</protein>
<evidence type="ECO:0000313" key="6">
    <source>
        <dbReference type="Proteomes" id="UP000254425"/>
    </source>
</evidence>
<organism evidence="5 6">
    <name type="scientific">Streptomyces armeniacus</name>
    <dbReference type="NCBI Taxonomy" id="83291"/>
    <lineage>
        <taxon>Bacteria</taxon>
        <taxon>Bacillati</taxon>
        <taxon>Actinomycetota</taxon>
        <taxon>Actinomycetes</taxon>
        <taxon>Kitasatosporales</taxon>
        <taxon>Streptomycetaceae</taxon>
        <taxon>Streptomyces</taxon>
    </lineage>
</organism>
<proteinExistence type="predicted"/>
<dbReference type="KEGG" id="sarm:DVA86_01095"/>
<evidence type="ECO:0000256" key="1">
    <source>
        <dbReference type="ARBA" id="ARBA00004255"/>
    </source>
</evidence>
<dbReference type="InterPro" id="IPR038261">
    <property type="entry name" value="GPP34-like_sf"/>
</dbReference>
<evidence type="ECO:0000256" key="4">
    <source>
        <dbReference type="ARBA" id="ARBA00023136"/>
    </source>
</evidence>
<evidence type="ECO:0000256" key="3">
    <source>
        <dbReference type="ARBA" id="ARBA00023121"/>
    </source>
</evidence>
<name>A0A345XII0_9ACTN</name>
<dbReference type="GO" id="GO:0070273">
    <property type="term" value="F:phosphatidylinositol-4-phosphate binding"/>
    <property type="evidence" value="ECO:0007669"/>
    <property type="project" value="InterPro"/>
</dbReference>
<reference evidence="5 6" key="1">
    <citation type="submission" date="2018-07" db="EMBL/GenBank/DDBJ databases">
        <title>Draft genome of the type strain Streptomyces armeniacus ATCC 15676.</title>
        <authorList>
            <person name="Labana P."/>
            <person name="Gosse J.T."/>
            <person name="Boddy C.N."/>
        </authorList>
    </citation>
    <scope>NUCLEOTIDE SEQUENCE [LARGE SCALE GENOMIC DNA]</scope>
    <source>
        <strain evidence="5 6">ATCC 15676</strain>
    </source>
</reference>
<dbReference type="GO" id="GO:0005737">
    <property type="term" value="C:cytoplasm"/>
    <property type="evidence" value="ECO:0007669"/>
    <property type="project" value="UniProtKB-ARBA"/>
</dbReference>
<dbReference type="Pfam" id="PF05719">
    <property type="entry name" value="GPP34"/>
    <property type="match status" value="1"/>
</dbReference>
<sequence>MTRLTLPEELMLIALDDETGGGKLRPGVDYAVAGMALVELSLQGRVDVSEDDRVSVLDSNPVGVSYLDAELAKIVEKSEGSKVGTVLRRSHMSAINGAVDSLVERGVLEKKTKRVLGLLPISRYPEAEGAPELEIRKRIGDVVLEGGEPDERTAALIAVLHGAKLWGKAFPDADRKQVKKRMEEISEGSWVQGAVAHAVKRTRIAIAAAAAHGGG</sequence>
<dbReference type="InterPro" id="IPR008628">
    <property type="entry name" value="GPP34-like"/>
</dbReference>
<dbReference type="Gene3D" id="1.10.3630.10">
    <property type="entry name" value="yeast vps74-n-term truncation variant domain like"/>
    <property type="match status" value="1"/>
</dbReference>
<gene>
    <name evidence="5" type="ORF">DVA86_01095</name>
</gene>
<dbReference type="PANTHER" id="PTHR12704:SF2">
    <property type="entry name" value="GOLGI PHOSPHOPROTEIN 3 HOMOLOG SAURON"/>
    <property type="match status" value="1"/>
</dbReference>
<dbReference type="Proteomes" id="UP000254425">
    <property type="component" value="Chromosome"/>
</dbReference>
<keyword evidence="6" id="KW-1185">Reference proteome</keyword>
<keyword evidence="3" id="KW-0446">Lipid-binding</keyword>
<dbReference type="RefSeq" id="WP_208874968.1">
    <property type="nucleotide sequence ID" value="NZ_CP031320.1"/>
</dbReference>
<dbReference type="AlphaFoldDB" id="A0A345XII0"/>